<evidence type="ECO:0000256" key="1">
    <source>
        <dbReference type="SAM" id="Phobius"/>
    </source>
</evidence>
<dbReference type="EMBL" id="SRLE01000004">
    <property type="protein sequence ID" value="TGD75158.1"/>
    <property type="molecule type" value="Genomic_DNA"/>
</dbReference>
<keyword evidence="1" id="KW-1133">Transmembrane helix</keyword>
<feature type="domain" description="Phage shock protein PspC N-terminal" evidence="2">
    <location>
        <begin position="29"/>
        <end position="84"/>
    </location>
</feature>
<evidence type="ECO:0000259" key="2">
    <source>
        <dbReference type="Pfam" id="PF04024"/>
    </source>
</evidence>
<dbReference type="Proteomes" id="UP000298050">
    <property type="component" value="Unassembled WGS sequence"/>
</dbReference>
<name>A0A4Z0M6W9_9GAMM</name>
<keyword evidence="1" id="KW-0812">Transmembrane</keyword>
<dbReference type="RefSeq" id="WP_135441299.1">
    <property type="nucleotide sequence ID" value="NZ_SRLE01000004.1"/>
</dbReference>
<evidence type="ECO:0000313" key="3">
    <source>
        <dbReference type="EMBL" id="TGD75158.1"/>
    </source>
</evidence>
<proteinExistence type="predicted"/>
<dbReference type="Pfam" id="PF04024">
    <property type="entry name" value="PspC"/>
    <property type="match status" value="1"/>
</dbReference>
<protein>
    <submittedName>
        <fullName evidence="3">PspC domain-containing protein</fullName>
    </submittedName>
</protein>
<evidence type="ECO:0000313" key="4">
    <source>
        <dbReference type="Proteomes" id="UP000298050"/>
    </source>
</evidence>
<accession>A0A4Z0M6W9</accession>
<sequence>MSRRNRKDSHYESAYRRTRSSKARGWGMGLYRNTRDGKIAGVCAGLADHFDIAHWVMRLVWIGGFLFTGTLALWAYVGAWILLSPQPSRYGEDDIEDCADIGVAMEYDERYHDYRPKRVFRYPEPSSVRLKRAREKLDATLRRVEDMESYVTSRRFDLDREFSKL</sequence>
<comment type="caution">
    <text evidence="3">The sequence shown here is derived from an EMBL/GenBank/DDBJ whole genome shotgun (WGS) entry which is preliminary data.</text>
</comment>
<dbReference type="InterPro" id="IPR007168">
    <property type="entry name" value="Phageshock_PspC_N"/>
</dbReference>
<dbReference type="AlphaFoldDB" id="A0A4Z0M6W9"/>
<keyword evidence="4" id="KW-1185">Reference proteome</keyword>
<gene>
    <name evidence="3" type="ORF">E4634_03915</name>
</gene>
<keyword evidence="1" id="KW-0472">Membrane</keyword>
<dbReference type="OrthoDB" id="7359894at2"/>
<organism evidence="3 4">
    <name type="scientific">Mangrovimicrobium sediminis</name>
    <dbReference type="NCBI Taxonomy" id="2562682"/>
    <lineage>
        <taxon>Bacteria</taxon>
        <taxon>Pseudomonadati</taxon>
        <taxon>Pseudomonadota</taxon>
        <taxon>Gammaproteobacteria</taxon>
        <taxon>Cellvibrionales</taxon>
        <taxon>Halieaceae</taxon>
        <taxon>Mangrovimicrobium</taxon>
    </lineage>
</organism>
<feature type="transmembrane region" description="Helical" evidence="1">
    <location>
        <begin position="59"/>
        <end position="83"/>
    </location>
</feature>
<reference evidence="3 4" key="1">
    <citation type="submission" date="2019-04" db="EMBL/GenBank/DDBJ databases">
        <title>Taxonomy of novel Haliea sp. from mangrove soil of West Coast of India.</title>
        <authorList>
            <person name="Verma A."/>
            <person name="Kumar P."/>
            <person name="Krishnamurthi S."/>
        </authorList>
    </citation>
    <scope>NUCLEOTIDE SEQUENCE [LARGE SCALE GENOMIC DNA]</scope>
    <source>
        <strain evidence="3 4">SAOS-164</strain>
    </source>
</reference>